<evidence type="ECO:0000313" key="8">
    <source>
        <dbReference type="Proteomes" id="UP000002256"/>
    </source>
</evidence>
<dbReference type="AlphaFoldDB" id="C6B878"/>
<sequence>MSGEGFPVKIVVLLLVTMLGLAAGVLTYQVRDRNQRTEVASLLARGDPARAPEIFRRYGCTGCHTIPGIAGANGKVGGPLVDIRQRVYLAGVANNDAEALVHWIVAPSAFDAKTAMPDTGISEAEARDLAAYLYGQ</sequence>
<dbReference type="InterPro" id="IPR009056">
    <property type="entry name" value="Cyt_c-like_dom"/>
</dbReference>
<organism evidence="7 8">
    <name type="scientific">Rhizobium leguminosarum bv. trifolii (strain WSM1325)</name>
    <dbReference type="NCBI Taxonomy" id="395491"/>
    <lineage>
        <taxon>Bacteria</taxon>
        <taxon>Pseudomonadati</taxon>
        <taxon>Pseudomonadota</taxon>
        <taxon>Alphaproteobacteria</taxon>
        <taxon>Hyphomicrobiales</taxon>
        <taxon>Rhizobiaceae</taxon>
        <taxon>Rhizobium/Agrobacterium group</taxon>
        <taxon>Rhizobium</taxon>
    </lineage>
</organism>
<dbReference type="KEGG" id="rlg:Rleg_5829"/>
<dbReference type="Pfam" id="PF00034">
    <property type="entry name" value="Cytochrom_C"/>
    <property type="match status" value="1"/>
</dbReference>
<evidence type="ECO:0000313" key="7">
    <source>
        <dbReference type="EMBL" id="ACS60610.1"/>
    </source>
</evidence>
<feature type="transmembrane region" description="Helical" evidence="5">
    <location>
        <begin position="6"/>
        <end position="28"/>
    </location>
</feature>
<evidence type="ECO:0000259" key="6">
    <source>
        <dbReference type="PROSITE" id="PS51007"/>
    </source>
</evidence>
<dbReference type="OrthoDB" id="9794982at2"/>
<keyword evidence="1 4" id="KW-0349">Heme</keyword>
<dbReference type="InterPro" id="IPR036909">
    <property type="entry name" value="Cyt_c-like_dom_sf"/>
</dbReference>
<dbReference type="GO" id="GO:0046872">
    <property type="term" value="F:metal ion binding"/>
    <property type="evidence" value="ECO:0007669"/>
    <property type="project" value="UniProtKB-KW"/>
</dbReference>
<geneLocation type="plasmid" evidence="7 8">
    <name>pR132503</name>
</geneLocation>
<dbReference type="GO" id="GO:0020037">
    <property type="term" value="F:heme binding"/>
    <property type="evidence" value="ECO:0007669"/>
    <property type="project" value="InterPro"/>
</dbReference>
<protein>
    <submittedName>
        <fullName evidence="7">Putative cytochrome c protein, class I</fullName>
    </submittedName>
</protein>
<dbReference type="EMBL" id="CP001625">
    <property type="protein sequence ID" value="ACS60610.1"/>
    <property type="molecule type" value="Genomic_DNA"/>
</dbReference>
<keyword evidence="5" id="KW-0812">Transmembrane</keyword>
<feature type="domain" description="Cytochrome c" evidence="6">
    <location>
        <begin position="46"/>
        <end position="136"/>
    </location>
</feature>
<gene>
    <name evidence="7" type="ordered locus">Rleg_5829</name>
</gene>
<name>C6B878_RHILS</name>
<dbReference type="Proteomes" id="UP000002256">
    <property type="component" value="Plasmid pR132503"/>
</dbReference>
<reference evidence="7 8" key="1">
    <citation type="journal article" date="2010" name="Stand. Genomic Sci.">
        <title>Complete genome sequence of Rhizobium leguminosarum bv. trifolii strain WSM1325, an effective microsymbiont of annual Mediterranean clovers.</title>
        <authorList>
            <person name="Reeve W."/>
            <person name="O'Hara G."/>
            <person name="Chain P."/>
            <person name="Ardley J."/>
            <person name="Brau L."/>
            <person name="Nandesena K."/>
            <person name="Tiwari R."/>
            <person name="Copeland A."/>
            <person name="Nolan M."/>
            <person name="Han C."/>
            <person name="Brettin T."/>
            <person name="Land M."/>
            <person name="Ovchinikova G."/>
            <person name="Ivanova N."/>
            <person name="Mavromatis K."/>
            <person name="Markowitz V."/>
            <person name="Kyrpides N."/>
            <person name="Melino V."/>
            <person name="Denton M."/>
            <person name="Yates R."/>
            <person name="Howieson J."/>
        </authorList>
    </citation>
    <scope>NUCLEOTIDE SEQUENCE [LARGE SCALE GENOMIC DNA]</scope>
    <source>
        <strain evidence="8">WSM1325</strain>
        <plasmid evidence="8">Plasmid pR132503</plasmid>
    </source>
</reference>
<dbReference type="GO" id="GO:0009055">
    <property type="term" value="F:electron transfer activity"/>
    <property type="evidence" value="ECO:0007669"/>
    <property type="project" value="InterPro"/>
</dbReference>
<evidence type="ECO:0000256" key="4">
    <source>
        <dbReference type="PROSITE-ProRule" id="PRU00433"/>
    </source>
</evidence>
<dbReference type="Gene3D" id="1.10.760.10">
    <property type="entry name" value="Cytochrome c-like domain"/>
    <property type="match status" value="1"/>
</dbReference>
<dbReference type="HOGENOM" id="CLU_122806_0_0_5"/>
<keyword evidence="7" id="KW-0614">Plasmid</keyword>
<evidence type="ECO:0000256" key="3">
    <source>
        <dbReference type="ARBA" id="ARBA00023004"/>
    </source>
</evidence>
<keyword evidence="3 4" id="KW-0408">Iron</keyword>
<dbReference type="SUPFAM" id="SSF46626">
    <property type="entry name" value="Cytochrome c"/>
    <property type="match status" value="1"/>
</dbReference>
<accession>C6B878</accession>
<dbReference type="PROSITE" id="PS51007">
    <property type="entry name" value="CYTC"/>
    <property type="match status" value="1"/>
</dbReference>
<evidence type="ECO:0000256" key="2">
    <source>
        <dbReference type="ARBA" id="ARBA00022723"/>
    </source>
</evidence>
<proteinExistence type="predicted"/>
<keyword evidence="5" id="KW-0472">Membrane</keyword>
<keyword evidence="5" id="KW-1133">Transmembrane helix</keyword>
<evidence type="ECO:0000256" key="5">
    <source>
        <dbReference type="SAM" id="Phobius"/>
    </source>
</evidence>
<evidence type="ECO:0000256" key="1">
    <source>
        <dbReference type="ARBA" id="ARBA00022617"/>
    </source>
</evidence>
<keyword evidence="2 4" id="KW-0479">Metal-binding</keyword>